<dbReference type="SUPFAM" id="SSF51261">
    <property type="entry name" value="Duplicated hybrid motif"/>
    <property type="match status" value="1"/>
</dbReference>
<organism evidence="4 5">
    <name type="scientific">Chelatococcus caeni</name>
    <dbReference type="NCBI Taxonomy" id="1348468"/>
    <lineage>
        <taxon>Bacteria</taxon>
        <taxon>Pseudomonadati</taxon>
        <taxon>Pseudomonadota</taxon>
        <taxon>Alphaproteobacteria</taxon>
        <taxon>Hyphomicrobiales</taxon>
        <taxon>Chelatococcaceae</taxon>
        <taxon>Chelatococcus</taxon>
    </lineage>
</organism>
<sequence>MSDRTTRNPRTLVAAALLVFGWTAGAVAADRPVFQLPIACDIGRDCFIQTYVDADPSPSARDYMCGTRAQDGHNGTDFRLPSMAAQRAGVDVLAAADGRVLRQRDGMADVLVAGSDHSAVQNTECGNGLVIDHGGGWETQYCHLAKGSLRLKPGEMVKAGQPVGRVGLSGLSQYPHVHFTVRHGGRIIDPFAHDAPPGSCGAGASLWAPALQPGLAYRPRAIINHGFASSPVTMQMVEEAGAGQAPDGADAAALVAYIRAIGLQAGDIQLLTVKDPSGRVIAENRAKPMERNQAQTLLYSGRKRPQDGWRPGLYQASYRVTRDGAVVLEQDFSVELREQP</sequence>
<evidence type="ECO:0000313" key="5">
    <source>
        <dbReference type="Proteomes" id="UP000577362"/>
    </source>
</evidence>
<keyword evidence="5" id="KW-1185">Reference proteome</keyword>
<evidence type="ECO:0000313" key="4">
    <source>
        <dbReference type="EMBL" id="MBB4018371.1"/>
    </source>
</evidence>
<dbReference type="Gene3D" id="2.70.70.10">
    <property type="entry name" value="Glucose Permease (Domain IIA)"/>
    <property type="match status" value="1"/>
</dbReference>
<feature type="chain" id="PRO_5032647340" evidence="2">
    <location>
        <begin position="29"/>
        <end position="340"/>
    </location>
</feature>
<keyword evidence="1 2" id="KW-0732">Signal</keyword>
<dbReference type="PANTHER" id="PTHR21666:SF289">
    <property type="entry name" value="L-ALA--D-GLU ENDOPEPTIDASE"/>
    <property type="match status" value="1"/>
</dbReference>
<dbReference type="InterPro" id="IPR011055">
    <property type="entry name" value="Dup_hybrid_motif"/>
</dbReference>
<dbReference type="InterPro" id="IPR050570">
    <property type="entry name" value="Cell_wall_metabolism_enzyme"/>
</dbReference>
<dbReference type="RefSeq" id="WP_019404874.1">
    <property type="nucleotide sequence ID" value="NZ_JACIEN010000004.1"/>
</dbReference>
<reference evidence="4 5" key="1">
    <citation type="submission" date="2020-08" db="EMBL/GenBank/DDBJ databases">
        <title>Genomic Encyclopedia of Type Strains, Phase IV (KMG-IV): sequencing the most valuable type-strain genomes for metagenomic binning, comparative biology and taxonomic classification.</title>
        <authorList>
            <person name="Goeker M."/>
        </authorList>
    </citation>
    <scope>NUCLEOTIDE SEQUENCE [LARGE SCALE GENOMIC DNA]</scope>
    <source>
        <strain evidence="4 5">DSM 103737</strain>
    </source>
</reference>
<dbReference type="GO" id="GO:0004222">
    <property type="term" value="F:metalloendopeptidase activity"/>
    <property type="evidence" value="ECO:0007669"/>
    <property type="project" value="TreeGrafter"/>
</dbReference>
<comment type="caution">
    <text evidence="4">The sequence shown here is derived from an EMBL/GenBank/DDBJ whole genome shotgun (WGS) entry which is preliminary data.</text>
</comment>
<evidence type="ECO:0000256" key="2">
    <source>
        <dbReference type="SAM" id="SignalP"/>
    </source>
</evidence>
<name>A0A840BXY4_9HYPH</name>
<dbReference type="EMBL" id="JACIEN010000004">
    <property type="protein sequence ID" value="MBB4018371.1"/>
    <property type="molecule type" value="Genomic_DNA"/>
</dbReference>
<feature type="domain" description="M23ase beta-sheet core" evidence="3">
    <location>
        <begin position="73"/>
        <end position="190"/>
    </location>
</feature>
<accession>A0A840BXY4</accession>
<protein>
    <submittedName>
        <fullName evidence="4">Murein DD-endopeptidase MepM/ murein hydrolase activator NlpD</fullName>
    </submittedName>
</protein>
<dbReference type="PANTHER" id="PTHR21666">
    <property type="entry name" value="PEPTIDASE-RELATED"/>
    <property type="match status" value="1"/>
</dbReference>
<evidence type="ECO:0000259" key="3">
    <source>
        <dbReference type="Pfam" id="PF01551"/>
    </source>
</evidence>
<gene>
    <name evidence="4" type="ORF">GGR16_003418</name>
</gene>
<dbReference type="Proteomes" id="UP000577362">
    <property type="component" value="Unassembled WGS sequence"/>
</dbReference>
<dbReference type="InterPro" id="IPR016047">
    <property type="entry name" value="M23ase_b-sheet_dom"/>
</dbReference>
<evidence type="ECO:0000256" key="1">
    <source>
        <dbReference type="ARBA" id="ARBA00022729"/>
    </source>
</evidence>
<dbReference type="AlphaFoldDB" id="A0A840BXY4"/>
<dbReference type="Pfam" id="PF01551">
    <property type="entry name" value="Peptidase_M23"/>
    <property type="match status" value="1"/>
</dbReference>
<keyword evidence="4" id="KW-0378">Hydrolase</keyword>
<dbReference type="CDD" id="cd12797">
    <property type="entry name" value="M23_peptidase"/>
    <property type="match status" value="1"/>
</dbReference>
<proteinExistence type="predicted"/>
<feature type="signal peptide" evidence="2">
    <location>
        <begin position="1"/>
        <end position="28"/>
    </location>
</feature>